<keyword evidence="2" id="KW-1185">Reference proteome</keyword>
<evidence type="ECO:0000313" key="1">
    <source>
        <dbReference type="EMBL" id="PWK78688.1"/>
    </source>
</evidence>
<accession>A0A316HDQ6</accession>
<comment type="caution">
    <text evidence="1">The sequence shown here is derived from an EMBL/GenBank/DDBJ whole genome shotgun (WGS) entry which is preliminary data.</text>
</comment>
<dbReference type="RefSeq" id="WP_109606995.1">
    <property type="nucleotide sequence ID" value="NZ_QGHA01000002.1"/>
</dbReference>
<gene>
    <name evidence="1" type="ORF">LX99_01136</name>
</gene>
<name>A0A316HDQ6_9SPHI</name>
<reference evidence="1 2" key="1">
    <citation type="submission" date="2018-05" db="EMBL/GenBank/DDBJ databases">
        <title>Genomic Encyclopedia of Archaeal and Bacterial Type Strains, Phase II (KMG-II): from individual species to whole genera.</title>
        <authorList>
            <person name="Goeker M."/>
        </authorList>
    </citation>
    <scope>NUCLEOTIDE SEQUENCE [LARGE SCALE GENOMIC DNA]</scope>
    <source>
        <strain evidence="1 2">DSM 19975</strain>
    </source>
</reference>
<protein>
    <submittedName>
        <fullName evidence="1">Uncharacterized protein</fullName>
    </submittedName>
</protein>
<organism evidence="1 2">
    <name type="scientific">Mucilaginibacter oryzae</name>
    <dbReference type="NCBI Taxonomy" id="468058"/>
    <lineage>
        <taxon>Bacteria</taxon>
        <taxon>Pseudomonadati</taxon>
        <taxon>Bacteroidota</taxon>
        <taxon>Sphingobacteriia</taxon>
        <taxon>Sphingobacteriales</taxon>
        <taxon>Sphingobacteriaceae</taxon>
        <taxon>Mucilaginibacter</taxon>
    </lineage>
</organism>
<evidence type="ECO:0000313" key="2">
    <source>
        <dbReference type="Proteomes" id="UP000245678"/>
    </source>
</evidence>
<sequence length="254" mass="29404">MRYGFSDITIYQSDKDIENSDFSNRNALISTLYIDFLEGYKPKGVTRISVQIDTEDEVRTKFGSILHVAVKFNKEGYLNGTQEERNLIILDTIHRAAMLGAEKIEWDKNVLEQAYNRVLSGGFIYRKETSKKTAQNKQYQASLLVEKNGNSTIISAIFYGMDGQQLKTVKLIETFHDSISFSQLLKNNKWFNDHEFGIHLAKGQIQIKASYDKQNPETVFSPVDIPIEELEGYLRRITYRTFANHFEYVEWANK</sequence>
<dbReference type="Proteomes" id="UP000245678">
    <property type="component" value="Unassembled WGS sequence"/>
</dbReference>
<dbReference type="AlphaFoldDB" id="A0A316HDQ6"/>
<proteinExistence type="predicted"/>
<dbReference type="EMBL" id="QGHA01000002">
    <property type="protein sequence ID" value="PWK78688.1"/>
    <property type="molecule type" value="Genomic_DNA"/>
</dbReference>